<dbReference type="EMBL" id="QKXQ01000758">
    <property type="protein sequence ID" value="REH88270.1"/>
    <property type="molecule type" value="Genomic_DNA"/>
</dbReference>
<dbReference type="PANTHER" id="PTHR31891">
    <property type="entry name" value="FORMAMIDASE C869.04-RELATED"/>
    <property type="match status" value="1"/>
</dbReference>
<reference evidence="2 3" key="1">
    <citation type="journal article" date="2018" name="Vet. Microbiol.">
        <title>Characterisation of Staphylococcus felis isolated from cats using whole genome sequencing.</title>
        <authorList>
            <person name="Worthing K."/>
            <person name="Pang S."/>
            <person name="Trott D.J."/>
            <person name="Abraham S."/>
            <person name="Coombs G.W."/>
            <person name="Jordan D."/>
            <person name="McIntyre L."/>
            <person name="Davies M.R."/>
            <person name="Norris J."/>
        </authorList>
    </citation>
    <scope>NUCLEOTIDE SEQUENCE [LARGE SCALE GENOMIC DNA]</scope>
    <source>
        <strain evidence="2 3">F9</strain>
    </source>
</reference>
<protein>
    <submittedName>
        <fullName evidence="2">Acetamidase/formamidase family protein</fullName>
    </submittedName>
</protein>
<dbReference type="EMBL" id="QKXQ01000099">
    <property type="protein sequence ID" value="REH99441.1"/>
    <property type="molecule type" value="Genomic_DNA"/>
</dbReference>
<dbReference type="Gene3D" id="2.60.120.580">
    <property type="entry name" value="Acetamidase/Formamidase-like domains"/>
    <property type="match status" value="1"/>
</dbReference>
<comment type="caution">
    <text evidence="2">The sequence shown here is derived from an EMBL/GenBank/DDBJ whole genome shotgun (WGS) entry which is preliminary data.</text>
</comment>
<name>A0A3E0IS23_9STAP</name>
<dbReference type="SUPFAM" id="SSF141130">
    <property type="entry name" value="Acetamidase/Formamidase-like"/>
    <property type="match status" value="1"/>
</dbReference>
<dbReference type="AlphaFoldDB" id="A0A3E0IS23"/>
<dbReference type="Pfam" id="PF03069">
    <property type="entry name" value="FmdA_AmdA"/>
    <property type="match status" value="1"/>
</dbReference>
<evidence type="ECO:0000313" key="3">
    <source>
        <dbReference type="Proteomes" id="UP000256562"/>
    </source>
</evidence>
<gene>
    <name evidence="2" type="ORF">DOS83_02325</name>
    <name evidence="1" type="ORF">DOS83_14365</name>
</gene>
<dbReference type="Proteomes" id="UP000256562">
    <property type="component" value="Unassembled WGS sequence"/>
</dbReference>
<dbReference type="PANTHER" id="PTHR31891:SF1">
    <property type="entry name" value="FORMAMIDASE C869.04-RELATED"/>
    <property type="match status" value="1"/>
</dbReference>
<proteinExistence type="predicted"/>
<accession>A0A3E0IS23</accession>
<organism evidence="2 3">
    <name type="scientific">Staphylococcus felis</name>
    <dbReference type="NCBI Taxonomy" id="46127"/>
    <lineage>
        <taxon>Bacteria</taxon>
        <taxon>Bacillati</taxon>
        <taxon>Bacillota</taxon>
        <taxon>Bacilli</taxon>
        <taxon>Bacillales</taxon>
        <taxon>Staphylococcaceae</taxon>
        <taxon>Staphylococcus</taxon>
    </lineage>
</organism>
<sequence>MPKKLFSVDLNKKMDEQAHPGHNRWHPDIPAAFSVNPGESFRMECLDWTDGQISNNDDPSDIKYVNLNRVHVLSGPVYVNG</sequence>
<dbReference type="InterPro" id="IPR004304">
    <property type="entry name" value="FmdA_AmdA"/>
</dbReference>
<dbReference type="GO" id="GO:0016811">
    <property type="term" value="F:hydrolase activity, acting on carbon-nitrogen (but not peptide) bonds, in linear amides"/>
    <property type="evidence" value="ECO:0007669"/>
    <property type="project" value="InterPro"/>
</dbReference>
<evidence type="ECO:0000313" key="2">
    <source>
        <dbReference type="EMBL" id="REH99441.1"/>
    </source>
</evidence>
<feature type="non-terminal residue" evidence="2">
    <location>
        <position position="81"/>
    </location>
</feature>
<evidence type="ECO:0000313" key="1">
    <source>
        <dbReference type="EMBL" id="REH88270.1"/>
    </source>
</evidence>
<dbReference type="RefSeq" id="WP_181897718.1">
    <property type="nucleotide sequence ID" value="NZ_QKXQ01000099.1"/>
</dbReference>